<dbReference type="EMBL" id="FMVM01000018">
    <property type="protein sequence ID" value="SCZ05642.1"/>
    <property type="molecule type" value="Genomic_DNA"/>
</dbReference>
<dbReference type="RefSeq" id="WP_090923977.1">
    <property type="nucleotide sequence ID" value="NZ_FMVM01000018.1"/>
</dbReference>
<evidence type="ECO:0000256" key="4">
    <source>
        <dbReference type="PROSITE-ProRule" id="PRU00335"/>
    </source>
</evidence>
<evidence type="ECO:0000313" key="6">
    <source>
        <dbReference type="EMBL" id="SCZ05642.1"/>
    </source>
</evidence>
<dbReference type="SUPFAM" id="SSF46689">
    <property type="entry name" value="Homeodomain-like"/>
    <property type="match status" value="1"/>
</dbReference>
<dbReference type="InterPro" id="IPR001647">
    <property type="entry name" value="HTH_TetR"/>
</dbReference>
<gene>
    <name evidence="6" type="ORF">SAMN05720606_11817</name>
</gene>
<dbReference type="PROSITE" id="PS50977">
    <property type="entry name" value="HTH_TETR_2"/>
    <property type="match status" value="1"/>
</dbReference>
<evidence type="ECO:0000259" key="5">
    <source>
        <dbReference type="PROSITE" id="PS50977"/>
    </source>
</evidence>
<keyword evidence="7" id="KW-1185">Reference proteome</keyword>
<sequence length="205" mass="23081">MVRKREFNTEEALDAAMHVFWLKGFEATSLTDLTTAMGIQRPSLYAAFGDKMELFEHVLRRYTTLHAAQIRAMLGHGESVREAFRAVFDWITSGKKKVNASHGCFCINTMVEMAPHDPKFAVLTREHQMYLAVIFRETLEKGQQNGELPEELNAGLVAQSLVVSMIGLTVLMKAAPDRSFIEQSIEATLSVLNNSDHRNEPLILK</sequence>
<dbReference type="PANTHER" id="PTHR47506:SF1">
    <property type="entry name" value="HTH-TYPE TRANSCRIPTIONAL REGULATOR YJDC"/>
    <property type="match status" value="1"/>
</dbReference>
<evidence type="ECO:0000256" key="2">
    <source>
        <dbReference type="ARBA" id="ARBA00023125"/>
    </source>
</evidence>
<organism evidence="6 7">
    <name type="scientific">Paenibacillus polysaccharolyticus</name>
    <dbReference type="NCBI Taxonomy" id="582692"/>
    <lineage>
        <taxon>Bacteria</taxon>
        <taxon>Bacillati</taxon>
        <taxon>Bacillota</taxon>
        <taxon>Bacilli</taxon>
        <taxon>Bacillales</taxon>
        <taxon>Paenibacillaceae</taxon>
        <taxon>Paenibacillus</taxon>
    </lineage>
</organism>
<dbReference type="PANTHER" id="PTHR47506">
    <property type="entry name" value="TRANSCRIPTIONAL REGULATORY PROTEIN"/>
    <property type="match status" value="1"/>
</dbReference>
<dbReference type="PROSITE" id="PS01081">
    <property type="entry name" value="HTH_TETR_1"/>
    <property type="match status" value="1"/>
</dbReference>
<feature type="DNA-binding region" description="H-T-H motif" evidence="4">
    <location>
        <begin position="29"/>
        <end position="48"/>
    </location>
</feature>
<dbReference type="Pfam" id="PF00440">
    <property type="entry name" value="TetR_N"/>
    <property type="match status" value="1"/>
</dbReference>
<evidence type="ECO:0000256" key="3">
    <source>
        <dbReference type="ARBA" id="ARBA00023163"/>
    </source>
</evidence>
<dbReference type="GO" id="GO:0003677">
    <property type="term" value="F:DNA binding"/>
    <property type="evidence" value="ECO:0007669"/>
    <property type="project" value="UniProtKB-UniRule"/>
</dbReference>
<name>A0A1G5KYE5_9BACL</name>
<dbReference type="SUPFAM" id="SSF48498">
    <property type="entry name" value="Tetracyclin repressor-like, C-terminal domain"/>
    <property type="match status" value="1"/>
</dbReference>
<evidence type="ECO:0000313" key="7">
    <source>
        <dbReference type="Proteomes" id="UP000198538"/>
    </source>
</evidence>
<accession>A0A1G5KYE5</accession>
<dbReference type="InterPro" id="IPR036271">
    <property type="entry name" value="Tet_transcr_reg_TetR-rel_C_sf"/>
</dbReference>
<dbReference type="AlphaFoldDB" id="A0A1G5KYE5"/>
<feature type="domain" description="HTH tetR-type" evidence="5">
    <location>
        <begin position="6"/>
        <end position="66"/>
    </location>
</feature>
<protein>
    <submittedName>
        <fullName evidence="6">Transcriptional regulator, TetR family</fullName>
    </submittedName>
</protein>
<dbReference type="Pfam" id="PF16925">
    <property type="entry name" value="TetR_C_13"/>
    <property type="match status" value="1"/>
</dbReference>
<keyword evidence="2 4" id="KW-0238">DNA-binding</keyword>
<keyword evidence="1" id="KW-0805">Transcription regulation</keyword>
<reference evidence="7" key="1">
    <citation type="submission" date="2016-10" db="EMBL/GenBank/DDBJ databases">
        <authorList>
            <person name="Varghese N."/>
            <person name="Submissions S."/>
        </authorList>
    </citation>
    <scope>NUCLEOTIDE SEQUENCE [LARGE SCALE GENOMIC DNA]</scope>
    <source>
        <strain evidence="7">BL9</strain>
    </source>
</reference>
<dbReference type="Gene3D" id="1.10.10.60">
    <property type="entry name" value="Homeodomain-like"/>
    <property type="match status" value="1"/>
</dbReference>
<keyword evidence="3" id="KW-0804">Transcription</keyword>
<dbReference type="InterPro" id="IPR009057">
    <property type="entry name" value="Homeodomain-like_sf"/>
</dbReference>
<evidence type="ECO:0000256" key="1">
    <source>
        <dbReference type="ARBA" id="ARBA00023015"/>
    </source>
</evidence>
<dbReference type="STRING" id="582692.SAMN05720606_11817"/>
<dbReference type="Proteomes" id="UP000198538">
    <property type="component" value="Unassembled WGS sequence"/>
</dbReference>
<proteinExistence type="predicted"/>
<dbReference type="InterPro" id="IPR023772">
    <property type="entry name" value="DNA-bd_HTH_TetR-type_CS"/>
</dbReference>
<dbReference type="InterPro" id="IPR011075">
    <property type="entry name" value="TetR_C"/>
</dbReference>
<dbReference type="Gene3D" id="1.10.357.10">
    <property type="entry name" value="Tetracycline Repressor, domain 2"/>
    <property type="match status" value="1"/>
</dbReference>